<evidence type="ECO:0000256" key="1">
    <source>
        <dbReference type="ARBA" id="ARBA00004123"/>
    </source>
</evidence>
<name>A0A6A6YXI3_9PEZI</name>
<evidence type="ECO:0000256" key="9">
    <source>
        <dbReference type="ARBA" id="ARBA00023242"/>
    </source>
</evidence>
<keyword evidence="14" id="KW-1185">Reference proteome</keyword>
<dbReference type="PROSITE" id="PS51192">
    <property type="entry name" value="HELICASE_ATP_BIND_1"/>
    <property type="match status" value="1"/>
</dbReference>
<dbReference type="Gene3D" id="3.40.50.10810">
    <property type="entry name" value="Tandem AAA-ATPase domain"/>
    <property type="match status" value="1"/>
</dbReference>
<feature type="domain" description="Helicase ATP-binding" evidence="11">
    <location>
        <begin position="713"/>
        <end position="884"/>
    </location>
</feature>
<dbReference type="InterPro" id="IPR013083">
    <property type="entry name" value="Znf_RING/FYVE/PHD"/>
</dbReference>
<dbReference type="Gene3D" id="3.40.50.300">
    <property type="entry name" value="P-loop containing nucleotide triphosphate hydrolases"/>
    <property type="match status" value="1"/>
</dbReference>
<dbReference type="GO" id="GO:0005634">
    <property type="term" value="C:nucleus"/>
    <property type="evidence" value="ECO:0007669"/>
    <property type="project" value="UniProtKB-SubCell"/>
</dbReference>
<dbReference type="PANTHER" id="PTHR45623">
    <property type="entry name" value="CHROMODOMAIN-HELICASE-DNA-BINDING PROTEIN 3-RELATED-RELATED"/>
    <property type="match status" value="1"/>
</dbReference>
<feature type="compositionally biased region" description="Low complexity" evidence="10">
    <location>
        <begin position="173"/>
        <end position="187"/>
    </location>
</feature>
<feature type="region of interest" description="Disordered" evidence="10">
    <location>
        <begin position="105"/>
        <end position="304"/>
    </location>
</feature>
<dbReference type="InterPro" id="IPR011011">
    <property type="entry name" value="Znf_FYVE_PHD"/>
</dbReference>
<dbReference type="InterPro" id="IPR041684">
    <property type="entry name" value="Znf-PHD-like"/>
</dbReference>
<evidence type="ECO:0000256" key="4">
    <source>
        <dbReference type="ARBA" id="ARBA00022741"/>
    </source>
</evidence>
<dbReference type="EMBL" id="MU003697">
    <property type="protein sequence ID" value="KAF2812704.1"/>
    <property type="molecule type" value="Genomic_DNA"/>
</dbReference>
<dbReference type="SMART" id="SM00487">
    <property type="entry name" value="DEXDc"/>
    <property type="match status" value="1"/>
</dbReference>
<evidence type="ECO:0000256" key="5">
    <source>
        <dbReference type="ARBA" id="ARBA00022771"/>
    </source>
</evidence>
<dbReference type="GO" id="GO:0008270">
    <property type="term" value="F:zinc ion binding"/>
    <property type="evidence" value="ECO:0007669"/>
    <property type="project" value="UniProtKB-KW"/>
</dbReference>
<keyword evidence="9" id="KW-0539">Nucleus</keyword>
<dbReference type="Pfam" id="PF18585">
    <property type="entry name" value="zf-CCCH_6"/>
    <property type="match status" value="1"/>
</dbReference>
<dbReference type="Pfam" id="PF00271">
    <property type="entry name" value="Helicase_C"/>
    <property type="match status" value="1"/>
</dbReference>
<feature type="compositionally biased region" description="Low complexity" evidence="10">
    <location>
        <begin position="1670"/>
        <end position="1680"/>
    </location>
</feature>
<feature type="region of interest" description="Disordered" evidence="10">
    <location>
        <begin position="1371"/>
        <end position="1397"/>
    </location>
</feature>
<dbReference type="Proteomes" id="UP000504636">
    <property type="component" value="Unplaced"/>
</dbReference>
<evidence type="ECO:0000256" key="10">
    <source>
        <dbReference type="SAM" id="MobiDB-lite"/>
    </source>
</evidence>
<evidence type="ECO:0000256" key="7">
    <source>
        <dbReference type="ARBA" id="ARBA00022833"/>
    </source>
</evidence>
<evidence type="ECO:0000259" key="11">
    <source>
        <dbReference type="PROSITE" id="PS51192"/>
    </source>
</evidence>
<dbReference type="GO" id="GO:0005524">
    <property type="term" value="F:ATP binding"/>
    <property type="evidence" value="ECO:0007669"/>
    <property type="project" value="UniProtKB-KW"/>
</dbReference>
<dbReference type="GO" id="GO:0000785">
    <property type="term" value="C:chromatin"/>
    <property type="evidence" value="ECO:0007669"/>
    <property type="project" value="TreeGrafter"/>
</dbReference>
<evidence type="ECO:0000256" key="3">
    <source>
        <dbReference type="ARBA" id="ARBA00022723"/>
    </source>
</evidence>
<dbReference type="CDD" id="cd15489">
    <property type="entry name" value="PHD_SF"/>
    <property type="match status" value="1"/>
</dbReference>
<dbReference type="InterPro" id="IPR027417">
    <property type="entry name" value="P-loop_NTPase"/>
</dbReference>
<dbReference type="PROSITE" id="PS51194">
    <property type="entry name" value="HELICASE_CTER"/>
    <property type="match status" value="1"/>
</dbReference>
<keyword evidence="6" id="KW-0378">Hydrolase</keyword>
<dbReference type="RefSeq" id="XP_033579668.1">
    <property type="nucleotide sequence ID" value="XM_033715344.1"/>
</dbReference>
<dbReference type="GO" id="GO:0042393">
    <property type="term" value="F:histone binding"/>
    <property type="evidence" value="ECO:0007669"/>
    <property type="project" value="TreeGrafter"/>
</dbReference>
<accession>A0A6A6YXI3</accession>
<dbReference type="InterPro" id="IPR001650">
    <property type="entry name" value="Helicase_C-like"/>
</dbReference>
<keyword evidence="5" id="KW-0863">Zinc-finger</keyword>
<protein>
    <submittedName>
        <fullName evidence="13 15">Uncharacterized protein</fullName>
    </submittedName>
</protein>
<feature type="compositionally biased region" description="Polar residues" evidence="10">
    <location>
        <begin position="160"/>
        <end position="172"/>
    </location>
</feature>
<gene>
    <name evidence="13 15" type="ORF">BDZ99DRAFT_383682</name>
</gene>
<evidence type="ECO:0000313" key="14">
    <source>
        <dbReference type="Proteomes" id="UP000504636"/>
    </source>
</evidence>
<dbReference type="GO" id="GO:0003682">
    <property type="term" value="F:chromatin binding"/>
    <property type="evidence" value="ECO:0007669"/>
    <property type="project" value="TreeGrafter"/>
</dbReference>
<dbReference type="InterPro" id="IPR014001">
    <property type="entry name" value="Helicase_ATP-bd"/>
</dbReference>
<dbReference type="SUPFAM" id="SSF57903">
    <property type="entry name" value="FYVE/PHD zinc finger"/>
    <property type="match status" value="1"/>
</dbReference>
<evidence type="ECO:0000256" key="8">
    <source>
        <dbReference type="ARBA" id="ARBA00022840"/>
    </source>
</evidence>
<feature type="domain" description="Helicase C-terminal" evidence="12">
    <location>
        <begin position="1019"/>
        <end position="1170"/>
    </location>
</feature>
<dbReference type="InterPro" id="IPR055565">
    <property type="entry name" value="DUF7141"/>
</dbReference>
<dbReference type="GO" id="GO:0016887">
    <property type="term" value="F:ATP hydrolysis activity"/>
    <property type="evidence" value="ECO:0007669"/>
    <property type="project" value="TreeGrafter"/>
</dbReference>
<sequence length="1707" mass="189520">MFISGPSSSRSEEVEVVASSSRSQIVRRAIAVEVTPLEHPEEYEYYSEPEDVVETVLRDYEQSDGTLMYAALFTDGRRVVLPFEQLIATDDGPVALEKYINKVDSEEVSASESEAPAMNLRPARKSARQPGYIDISKMNLSGDEDELIAEAGPSRRTRGRQASTRSRSQITVESISSGGSESSAARPIRGRPTRGRTTQNGRSTRTAASAPSVEPRRSGRQRNAPRSSEEDEDELQESSDSMNILRSDVISHKRKRGRTFTAKEEKIPRTGYRQSDRSTRAQKNMEEAGLDDVYRSDSERSQPNAPKIVSVKEVFKPIPSNNPFRTLHVHGCDVCGGGTQAGPLVHCQGCSLSYHKPCLGNRSGREHLVTKIGDGDFVLQCKRCVNVPQKKDPTAPDMAMCQECQEVGPACSPFRERKTTVQEQKERNENGGEDTITIVDPRLINQASNVLFRCMGCSRAFHYHHLPPLSAYTMDISRDKDETAEERFHEYSKKWRCKDCDDNKSRKISGLIAWRPVDVDTYYPGSPCATVNEDDKQYLVKWENQSYFRATWQSGAWTWGCTAAAMRKAFFNKDQGPKLRTEDAIPEEYLRIDIVLDVKFTSYVDVRTEDIDNARIKEVDEALMKYKGLGYEDAVWEKVPTSEDGDRWIDFVTAYNDWVAGRYVRIPKQGPMKVRLDKARAIPFSKLEKQKQPENLIGGELMKYQIEGLNWLYYQWHSLKNGILADEMGLGKTIQVIAFLATLVQDHNCFPFLVVVPNSTCANWRREIKQWAPALRVVTYFGSSKARSMAYQYEMYPEKSKDLRCHVVVTSYDAASDDSCRKFFRGVSWAGLIVDEGQRLKNDKSQLYAALNTIRAPFRVLLTGTPLQNNARELFNLLQFLDDTNKAAELEEEYAEMTNDNIKSLHDLIRPYILRRTKAQVLTFLPPMGQIIVPISMSVLQKQLYKSILSKSPDLLKALFSTTKTNLGPKEHASLSNILMQLRKCLCHPFVYNRAIEERTDVATVSHRNLVEASAKLELLDLLLPKLKERGHRVLIFSQFLDMLDIMEDFLDGLEMQYERLDGNIGSLEKQKRIDKFNAPDSPLFAFLLSTRAGGVGINLATADTVIILDPDFNPHQDIQALSRAHRIGQKKKVLCFQFMIRASAEEKIVQIGRKKMALDHVVVEQLDADDMEEHDVESVLKHGAAELFKDDGTDHDIRYDVASIDKLLDRSQIENTKAGEDDSAESQFSFARVWANDQGTLLKDIEAPDETAPDPSVWEKILKEREATRAAEALARAEAFGRGKRARMATINYNVNGQDANGDGFGISPAKPKGRKKAQDESSDTDFQAEHSDVEEADESPDEDEPVLMEELADTERSKRQGRIAGGIVGAQYSSKHNSAGKYNSSSSTLAHSPRNGKAAAVRTPVKKQNGVARPVFVPLDISPGGLKGFKNPFGFKLGRGRVSLPIIPQPIKNKHKKPTPLIKNSVSTPIVLSDTDEPPAPINKHIAVKPFVRSALPVPPQLDPYTAQQLPACPACSLQHPRGACSLKLAGVEHCGLCGMAHYGTQRTCPHIHSETQVRDMLEALKNSTESRELVENAAKYLRGVKGTLVQKKKKDREKALEKALGVGTGNAGAGAGAGAMANGQVNGQGQGAHHAPVQLNGNAAVSNGTSKAGRTGPSAVPPPAAPPVQRVVQSVSAGISGAMGGTDEMDEQQVESALRGFLGK</sequence>
<dbReference type="SMART" id="SM00490">
    <property type="entry name" value="HELICc"/>
    <property type="match status" value="1"/>
</dbReference>
<proteinExistence type="predicted"/>
<feature type="compositionally biased region" description="Acidic residues" evidence="10">
    <location>
        <begin position="1336"/>
        <end position="1347"/>
    </location>
</feature>
<keyword evidence="3" id="KW-0479">Metal-binding</keyword>
<dbReference type="CDD" id="cd18793">
    <property type="entry name" value="SF2_C_SNF"/>
    <property type="match status" value="1"/>
</dbReference>
<keyword evidence="4" id="KW-0547">Nucleotide-binding</keyword>
<comment type="subcellular location">
    <subcellularLocation>
        <location evidence="1">Nucleus</location>
    </subcellularLocation>
</comment>
<evidence type="ECO:0000256" key="6">
    <source>
        <dbReference type="ARBA" id="ARBA00022801"/>
    </source>
</evidence>
<evidence type="ECO:0000259" key="12">
    <source>
        <dbReference type="PROSITE" id="PS51194"/>
    </source>
</evidence>
<dbReference type="CDD" id="cd17919">
    <property type="entry name" value="DEXHc_Snf"/>
    <property type="match status" value="1"/>
</dbReference>
<dbReference type="Pfam" id="PF23615">
    <property type="entry name" value="Chromo_MIT1"/>
    <property type="match status" value="1"/>
</dbReference>
<dbReference type="Pfam" id="PF15446">
    <property type="entry name" value="zf-PHD-like"/>
    <property type="match status" value="1"/>
</dbReference>
<evidence type="ECO:0000313" key="13">
    <source>
        <dbReference type="EMBL" id="KAF2812704.1"/>
    </source>
</evidence>
<keyword evidence="8" id="KW-0067">ATP-binding</keyword>
<dbReference type="GO" id="GO:0140658">
    <property type="term" value="F:ATP-dependent chromatin remodeler activity"/>
    <property type="evidence" value="ECO:0007669"/>
    <property type="project" value="TreeGrafter"/>
</dbReference>
<dbReference type="InterPro" id="IPR040934">
    <property type="entry name" value="Znf-CCCH_6"/>
</dbReference>
<dbReference type="SUPFAM" id="SSF52540">
    <property type="entry name" value="P-loop containing nucleoside triphosphate hydrolases"/>
    <property type="match status" value="2"/>
</dbReference>
<evidence type="ECO:0000313" key="15">
    <source>
        <dbReference type="RefSeq" id="XP_033579668.1"/>
    </source>
</evidence>
<dbReference type="Gene3D" id="3.30.40.10">
    <property type="entry name" value="Zinc/RING finger domain, C3HC4 (zinc finger)"/>
    <property type="match status" value="1"/>
</dbReference>
<dbReference type="InterPro" id="IPR056616">
    <property type="entry name" value="Chromo_MIT1"/>
</dbReference>
<reference evidence="15" key="2">
    <citation type="submission" date="2020-04" db="EMBL/GenBank/DDBJ databases">
        <authorList>
            <consortium name="NCBI Genome Project"/>
        </authorList>
    </citation>
    <scope>NUCLEOTIDE SEQUENCE</scope>
    <source>
        <strain evidence="15">CBS 304.34</strain>
    </source>
</reference>
<dbReference type="InterPro" id="IPR049730">
    <property type="entry name" value="SNF2/RAD54-like_C"/>
</dbReference>
<dbReference type="InterPro" id="IPR001965">
    <property type="entry name" value="Znf_PHD"/>
</dbReference>
<evidence type="ECO:0000256" key="2">
    <source>
        <dbReference type="ARBA" id="ARBA00011353"/>
    </source>
</evidence>
<organism evidence="13">
    <name type="scientific">Mytilinidion resinicola</name>
    <dbReference type="NCBI Taxonomy" id="574789"/>
    <lineage>
        <taxon>Eukaryota</taxon>
        <taxon>Fungi</taxon>
        <taxon>Dikarya</taxon>
        <taxon>Ascomycota</taxon>
        <taxon>Pezizomycotina</taxon>
        <taxon>Dothideomycetes</taxon>
        <taxon>Pleosporomycetidae</taxon>
        <taxon>Mytilinidiales</taxon>
        <taxon>Mytilinidiaceae</taxon>
        <taxon>Mytilinidion</taxon>
    </lineage>
</organism>
<dbReference type="SUPFAM" id="SSF54160">
    <property type="entry name" value="Chromo domain-like"/>
    <property type="match status" value="1"/>
</dbReference>
<feature type="compositionally biased region" description="Polar residues" evidence="10">
    <location>
        <begin position="1646"/>
        <end position="1655"/>
    </location>
</feature>
<reference evidence="13 15" key="1">
    <citation type="journal article" date="2020" name="Stud. Mycol.">
        <title>101 Dothideomycetes genomes: a test case for predicting lifestyles and emergence of pathogens.</title>
        <authorList>
            <person name="Haridas S."/>
            <person name="Albert R."/>
            <person name="Binder M."/>
            <person name="Bloem J."/>
            <person name="Labutti K."/>
            <person name="Salamov A."/>
            <person name="Andreopoulos B."/>
            <person name="Baker S."/>
            <person name="Barry K."/>
            <person name="Bills G."/>
            <person name="Bluhm B."/>
            <person name="Cannon C."/>
            <person name="Castanera R."/>
            <person name="Culley D."/>
            <person name="Daum C."/>
            <person name="Ezra D."/>
            <person name="Gonzalez J."/>
            <person name="Henrissat B."/>
            <person name="Kuo A."/>
            <person name="Liang C."/>
            <person name="Lipzen A."/>
            <person name="Lutzoni F."/>
            <person name="Magnuson J."/>
            <person name="Mondo S."/>
            <person name="Nolan M."/>
            <person name="Ohm R."/>
            <person name="Pangilinan J."/>
            <person name="Park H.-J."/>
            <person name="Ramirez L."/>
            <person name="Alfaro M."/>
            <person name="Sun H."/>
            <person name="Tritt A."/>
            <person name="Yoshinaga Y."/>
            <person name="Zwiers L.-H."/>
            <person name="Turgeon B."/>
            <person name="Goodwin S."/>
            <person name="Spatafora J."/>
            <person name="Crous P."/>
            <person name="Grigoriev I."/>
        </authorList>
    </citation>
    <scope>NUCLEOTIDE SEQUENCE</scope>
    <source>
        <strain evidence="13 15">CBS 304.34</strain>
    </source>
</reference>
<dbReference type="InterPro" id="IPR016197">
    <property type="entry name" value="Chromo-like_dom_sf"/>
</dbReference>
<dbReference type="Pfam" id="PF23614">
    <property type="entry name" value="DUF7141"/>
    <property type="match status" value="1"/>
</dbReference>
<dbReference type="OrthoDB" id="5857104at2759"/>
<feature type="compositionally biased region" description="Basic and acidic residues" evidence="10">
    <location>
        <begin position="261"/>
        <end position="300"/>
    </location>
</feature>
<comment type="subunit">
    <text evidence="2">Component of the NuA4 histone acetyltransferase complex.</text>
</comment>
<feature type="compositionally biased region" description="Polar residues" evidence="10">
    <location>
        <begin position="1373"/>
        <end position="1392"/>
    </location>
</feature>
<reference evidence="15" key="3">
    <citation type="submission" date="2025-04" db="UniProtKB">
        <authorList>
            <consortium name="RefSeq"/>
        </authorList>
    </citation>
    <scope>IDENTIFICATION</scope>
    <source>
        <strain evidence="15">CBS 304.34</strain>
    </source>
</reference>
<dbReference type="InterPro" id="IPR038718">
    <property type="entry name" value="SNF2-like_sf"/>
</dbReference>
<dbReference type="InterPro" id="IPR000330">
    <property type="entry name" value="SNF2_N"/>
</dbReference>
<keyword evidence="7" id="KW-0862">Zinc</keyword>
<dbReference type="SMART" id="SM00249">
    <property type="entry name" value="PHD"/>
    <property type="match status" value="2"/>
</dbReference>
<dbReference type="GeneID" id="54456237"/>
<feature type="region of interest" description="Disordered" evidence="10">
    <location>
        <begin position="1646"/>
        <end position="1707"/>
    </location>
</feature>
<dbReference type="PANTHER" id="PTHR45623:SF17">
    <property type="entry name" value="CHROMODOMAIN-HELICASE-DNA-BINDING PROTEIN 3-RELATED"/>
    <property type="match status" value="1"/>
</dbReference>
<dbReference type="GO" id="GO:0003677">
    <property type="term" value="F:DNA binding"/>
    <property type="evidence" value="ECO:0007669"/>
    <property type="project" value="TreeGrafter"/>
</dbReference>
<feature type="region of interest" description="Disordered" evidence="10">
    <location>
        <begin position="1296"/>
        <end position="1347"/>
    </location>
</feature>
<dbReference type="Pfam" id="PF00176">
    <property type="entry name" value="SNF2-rel_dom"/>
    <property type="match status" value="1"/>
</dbReference>